<dbReference type="Gene3D" id="3.20.20.100">
    <property type="entry name" value="NADP-dependent oxidoreductase domain"/>
    <property type="match status" value="1"/>
</dbReference>
<dbReference type="Pfam" id="PF00248">
    <property type="entry name" value="Aldo_ket_red"/>
    <property type="match status" value="1"/>
</dbReference>
<comment type="caution">
    <text evidence="3">The sequence shown here is derived from an EMBL/GenBank/DDBJ whole genome shotgun (WGS) entry which is preliminary data.</text>
</comment>
<keyword evidence="1 3" id="KW-0560">Oxidoreductase</keyword>
<sequence length="324" mass="35986">MNSTVPPAQSSTEDLRPLGRTGLQVSRIGYGMWGMTGWSGADETRNRAVLRDAADRGITFFDSAMAYGDGASDALLGDLLAERPHLVGASKIPPANAKWPAAGSYQEAFPQEHVLRKVDELRRSLQVDTIPVLQWHVWDDAWVDDPDFRSTAELLLREKRAAHLGISLNRFQPWNGMRAITTGLIETVQVIYSIFDQNPEDELLPLCQERGVGVIARCALDEGSLSGKMTRETTFPEGDWRNRYFTPENLGATMDRVDALRDALPQDASLPETALRFAMTHPAVSTVIVGMRSSEHVLANVEAMRAGPLPLEQVETLRAHRWNR</sequence>
<dbReference type="RefSeq" id="WP_263414486.1">
    <property type="nucleotide sequence ID" value="NZ_BAABBH010000001.1"/>
</dbReference>
<dbReference type="InterPro" id="IPR050523">
    <property type="entry name" value="AKR_Detox_Biosynth"/>
</dbReference>
<keyword evidence="4" id="KW-1185">Reference proteome</keyword>
<proteinExistence type="predicted"/>
<dbReference type="CDD" id="cd19086">
    <property type="entry name" value="AKR_AKR11C1"/>
    <property type="match status" value="1"/>
</dbReference>
<dbReference type="PANTHER" id="PTHR43364">
    <property type="entry name" value="NADH-SPECIFIC METHYLGLYOXAL REDUCTASE-RELATED"/>
    <property type="match status" value="1"/>
</dbReference>
<dbReference type="InterPro" id="IPR036812">
    <property type="entry name" value="NAD(P)_OxRdtase_dom_sf"/>
</dbReference>
<feature type="domain" description="NADP-dependent oxidoreductase" evidence="2">
    <location>
        <begin position="27"/>
        <end position="320"/>
    </location>
</feature>
<protein>
    <submittedName>
        <fullName evidence="3">Aldo/keto reductase</fullName>
        <ecNumber evidence="3">1.1.1.-</ecNumber>
    </submittedName>
</protein>
<dbReference type="SUPFAM" id="SSF51430">
    <property type="entry name" value="NAD(P)-linked oxidoreductase"/>
    <property type="match status" value="1"/>
</dbReference>
<evidence type="ECO:0000256" key="1">
    <source>
        <dbReference type="ARBA" id="ARBA00023002"/>
    </source>
</evidence>
<reference evidence="3 4" key="1">
    <citation type="submission" date="2024-12" db="EMBL/GenBank/DDBJ databases">
        <authorList>
            <person name="Lee Y."/>
        </authorList>
    </citation>
    <scope>NUCLEOTIDE SEQUENCE [LARGE SCALE GENOMIC DNA]</scope>
    <source>
        <strain evidence="3 4">03SUJ4</strain>
    </source>
</reference>
<dbReference type="EMBL" id="JBJYXY010000001">
    <property type="protein sequence ID" value="MFN2977347.1"/>
    <property type="molecule type" value="Genomic_DNA"/>
</dbReference>
<dbReference type="InterPro" id="IPR023210">
    <property type="entry name" value="NADP_OxRdtase_dom"/>
</dbReference>
<dbReference type="PANTHER" id="PTHR43364:SF4">
    <property type="entry name" value="NAD(P)-LINKED OXIDOREDUCTASE SUPERFAMILY PROTEIN"/>
    <property type="match status" value="1"/>
</dbReference>
<organism evidence="3 4">
    <name type="scientific">Terriglobus aquaticus</name>
    <dbReference type="NCBI Taxonomy" id="940139"/>
    <lineage>
        <taxon>Bacteria</taxon>
        <taxon>Pseudomonadati</taxon>
        <taxon>Acidobacteriota</taxon>
        <taxon>Terriglobia</taxon>
        <taxon>Terriglobales</taxon>
        <taxon>Acidobacteriaceae</taxon>
        <taxon>Terriglobus</taxon>
    </lineage>
</organism>
<gene>
    <name evidence="3" type="ORF">ACK2TP_16370</name>
</gene>
<dbReference type="EC" id="1.1.1.-" evidence="3"/>
<name>A0ABW9KQH2_9BACT</name>
<evidence type="ECO:0000313" key="3">
    <source>
        <dbReference type="EMBL" id="MFN2977347.1"/>
    </source>
</evidence>
<dbReference type="GO" id="GO:0016491">
    <property type="term" value="F:oxidoreductase activity"/>
    <property type="evidence" value="ECO:0007669"/>
    <property type="project" value="UniProtKB-KW"/>
</dbReference>
<accession>A0ABW9KQH2</accession>
<evidence type="ECO:0000259" key="2">
    <source>
        <dbReference type="Pfam" id="PF00248"/>
    </source>
</evidence>
<evidence type="ECO:0000313" key="4">
    <source>
        <dbReference type="Proteomes" id="UP001634747"/>
    </source>
</evidence>
<dbReference type="Proteomes" id="UP001634747">
    <property type="component" value="Unassembled WGS sequence"/>
</dbReference>